<sequence length="86" mass="9499">MKVYKLILVVLLSWVATAGTPLMAQSQTETTSTTATTSGPEMADVMRQDGKIYIVVAVLVTVLLGILFYLISLDRKVAKLERELRQ</sequence>
<dbReference type="Pfam" id="PF20077">
    <property type="entry name" value="CcmD_alt"/>
    <property type="match status" value="1"/>
</dbReference>
<name>A0ABP8FXF5_9BACT</name>
<reference evidence="4" key="1">
    <citation type="journal article" date="2019" name="Int. J. Syst. Evol. Microbiol.">
        <title>The Global Catalogue of Microorganisms (GCM) 10K type strain sequencing project: providing services to taxonomists for standard genome sequencing and annotation.</title>
        <authorList>
            <consortium name="The Broad Institute Genomics Platform"/>
            <consortium name="The Broad Institute Genome Sequencing Center for Infectious Disease"/>
            <person name="Wu L."/>
            <person name="Ma J."/>
        </authorList>
    </citation>
    <scope>NUCLEOTIDE SEQUENCE [LARGE SCALE GENOMIC DNA]</scope>
    <source>
        <strain evidence="4">JCM 17917</strain>
    </source>
</reference>
<dbReference type="RefSeq" id="WP_345168326.1">
    <property type="nucleotide sequence ID" value="NZ_BAABGX010000003.1"/>
</dbReference>
<gene>
    <name evidence="3" type="ORF">GCM10023183_31770</name>
</gene>
<keyword evidence="1" id="KW-0812">Transmembrane</keyword>
<keyword evidence="1" id="KW-1133">Transmembrane helix</keyword>
<dbReference type="Proteomes" id="UP001501844">
    <property type="component" value="Unassembled WGS sequence"/>
</dbReference>
<accession>A0ABP8FXF5</accession>
<organism evidence="3 4">
    <name type="scientific">Nibribacter koreensis</name>
    <dbReference type="NCBI Taxonomy" id="1084519"/>
    <lineage>
        <taxon>Bacteria</taxon>
        <taxon>Pseudomonadati</taxon>
        <taxon>Bacteroidota</taxon>
        <taxon>Cytophagia</taxon>
        <taxon>Cytophagales</taxon>
        <taxon>Hymenobacteraceae</taxon>
        <taxon>Nibribacter</taxon>
    </lineage>
</organism>
<evidence type="ECO:0008006" key="5">
    <source>
        <dbReference type="Google" id="ProtNLM"/>
    </source>
</evidence>
<proteinExistence type="predicted"/>
<evidence type="ECO:0000313" key="4">
    <source>
        <dbReference type="Proteomes" id="UP001501844"/>
    </source>
</evidence>
<feature type="chain" id="PRO_5045434280" description="CcmD family protein" evidence="2">
    <location>
        <begin position="19"/>
        <end position="86"/>
    </location>
</feature>
<protein>
    <recommendedName>
        <fullName evidence="5">CcmD family protein</fullName>
    </recommendedName>
</protein>
<comment type="caution">
    <text evidence="3">The sequence shown here is derived from an EMBL/GenBank/DDBJ whole genome shotgun (WGS) entry which is preliminary data.</text>
</comment>
<dbReference type="InterPro" id="IPR030888">
    <property type="entry name" value="Put_ccm"/>
</dbReference>
<feature type="signal peptide" evidence="2">
    <location>
        <begin position="1"/>
        <end position="18"/>
    </location>
</feature>
<feature type="transmembrane region" description="Helical" evidence="1">
    <location>
        <begin position="50"/>
        <end position="72"/>
    </location>
</feature>
<keyword evidence="1" id="KW-0472">Membrane</keyword>
<keyword evidence="2" id="KW-0732">Signal</keyword>
<dbReference type="EMBL" id="BAABGX010000003">
    <property type="protein sequence ID" value="GAA4312623.1"/>
    <property type="molecule type" value="Genomic_DNA"/>
</dbReference>
<evidence type="ECO:0000256" key="1">
    <source>
        <dbReference type="SAM" id="Phobius"/>
    </source>
</evidence>
<evidence type="ECO:0000313" key="3">
    <source>
        <dbReference type="EMBL" id="GAA4312623.1"/>
    </source>
</evidence>
<keyword evidence="4" id="KW-1185">Reference proteome</keyword>
<evidence type="ECO:0000256" key="2">
    <source>
        <dbReference type="SAM" id="SignalP"/>
    </source>
</evidence>
<dbReference type="NCBIfam" id="TIGR04391">
    <property type="entry name" value="CcmD_alt_fam"/>
    <property type="match status" value="1"/>
</dbReference>